<reference evidence="1" key="1">
    <citation type="journal article" date="2021" name="New Phytol.">
        <title>Evolutionary innovations through gain and loss of genes in the ectomycorrhizal Boletales.</title>
        <authorList>
            <person name="Wu G."/>
            <person name="Miyauchi S."/>
            <person name="Morin E."/>
            <person name="Kuo A."/>
            <person name="Drula E."/>
            <person name="Varga T."/>
            <person name="Kohler A."/>
            <person name="Feng B."/>
            <person name="Cao Y."/>
            <person name="Lipzen A."/>
            <person name="Daum C."/>
            <person name="Hundley H."/>
            <person name="Pangilinan J."/>
            <person name="Johnson J."/>
            <person name="Barry K."/>
            <person name="LaButti K."/>
            <person name="Ng V."/>
            <person name="Ahrendt S."/>
            <person name="Min B."/>
            <person name="Choi I.G."/>
            <person name="Park H."/>
            <person name="Plett J.M."/>
            <person name="Magnuson J."/>
            <person name="Spatafora J.W."/>
            <person name="Nagy L.G."/>
            <person name="Henrissat B."/>
            <person name="Grigoriev I.V."/>
            <person name="Yang Z.L."/>
            <person name="Xu J."/>
            <person name="Martin F.M."/>
        </authorList>
    </citation>
    <scope>NUCLEOTIDE SEQUENCE</scope>
    <source>
        <strain evidence="1">KUC20120723A-06</strain>
    </source>
</reference>
<evidence type="ECO:0000313" key="2">
    <source>
        <dbReference type="Proteomes" id="UP000790709"/>
    </source>
</evidence>
<keyword evidence="2" id="KW-1185">Reference proteome</keyword>
<sequence>KTVTAEVPTSSKHYHRKVVPQADSDDDEGDDSDNNQERRGVGTEPSEDDAEDEAESPEKVAMELFSEFPEVASSKIKGNAKVPSSRRGHSRHSSMSSIWTTGGAEEPIASDMDNYDSDVNANAKIRKQSLPKSTVRERKLAAEAPSWNDNSEASASAANQDDDQQDFGTDNEDNARTVDPVDIQLIPNPKGGEYRLTDQKPEIRKVVRGAIIYAKAYMCFEHAYPELITQNMYARDALVLTARDLQYGMIENRLTRDAEYATILAHLVSLLHLLDKIHKLMGNRSQVEARVPLTRTDAKDLAFAQ</sequence>
<dbReference type="Proteomes" id="UP000790709">
    <property type="component" value="Unassembled WGS sequence"/>
</dbReference>
<evidence type="ECO:0000313" key="1">
    <source>
        <dbReference type="EMBL" id="KAH7916861.1"/>
    </source>
</evidence>
<organism evidence="1 2">
    <name type="scientific">Leucogyrophana mollusca</name>
    <dbReference type="NCBI Taxonomy" id="85980"/>
    <lineage>
        <taxon>Eukaryota</taxon>
        <taxon>Fungi</taxon>
        <taxon>Dikarya</taxon>
        <taxon>Basidiomycota</taxon>
        <taxon>Agaricomycotina</taxon>
        <taxon>Agaricomycetes</taxon>
        <taxon>Agaricomycetidae</taxon>
        <taxon>Boletales</taxon>
        <taxon>Boletales incertae sedis</taxon>
        <taxon>Leucogyrophana</taxon>
    </lineage>
</organism>
<gene>
    <name evidence="1" type="ORF">BV22DRAFT_1052860</name>
</gene>
<accession>A0ACB8AV73</accession>
<proteinExistence type="predicted"/>
<feature type="non-terminal residue" evidence="1">
    <location>
        <position position="1"/>
    </location>
</feature>
<name>A0ACB8AV73_9AGAM</name>
<comment type="caution">
    <text evidence="1">The sequence shown here is derived from an EMBL/GenBank/DDBJ whole genome shotgun (WGS) entry which is preliminary data.</text>
</comment>
<feature type="non-terminal residue" evidence="1">
    <location>
        <position position="305"/>
    </location>
</feature>
<protein>
    <submittedName>
        <fullName evidence="1">Uncharacterized protein</fullName>
    </submittedName>
</protein>
<dbReference type="EMBL" id="MU267529">
    <property type="protein sequence ID" value="KAH7916861.1"/>
    <property type="molecule type" value="Genomic_DNA"/>
</dbReference>